<dbReference type="Proteomes" id="UP000294614">
    <property type="component" value="Unassembled WGS sequence"/>
</dbReference>
<proteinExistence type="predicted"/>
<evidence type="ECO:0008006" key="4">
    <source>
        <dbReference type="Google" id="ProtNLM"/>
    </source>
</evidence>
<accession>A0A4R1K6Z6</accession>
<dbReference type="RefSeq" id="WP_132874460.1">
    <property type="nucleotide sequence ID" value="NZ_JAJUHT010000008.1"/>
</dbReference>
<dbReference type="EMBL" id="SMGG01000006">
    <property type="protein sequence ID" value="TCK59553.1"/>
    <property type="molecule type" value="Genomic_DNA"/>
</dbReference>
<protein>
    <recommendedName>
        <fullName evidence="4">DUF2905 family protein</fullName>
    </recommendedName>
</protein>
<keyword evidence="1" id="KW-0472">Membrane</keyword>
<evidence type="ECO:0000313" key="3">
    <source>
        <dbReference type="Proteomes" id="UP000294614"/>
    </source>
</evidence>
<keyword evidence="3" id="KW-1185">Reference proteome</keyword>
<evidence type="ECO:0000256" key="1">
    <source>
        <dbReference type="SAM" id="Phobius"/>
    </source>
</evidence>
<reference evidence="2 3" key="1">
    <citation type="submission" date="2019-03" db="EMBL/GenBank/DDBJ databases">
        <title>Genomic Encyclopedia of Type Strains, Phase IV (KMG-IV): sequencing the most valuable type-strain genomes for metagenomic binning, comparative biology and taxonomic classification.</title>
        <authorList>
            <person name="Goeker M."/>
        </authorList>
    </citation>
    <scope>NUCLEOTIDE SEQUENCE [LARGE SCALE GENOMIC DNA]</scope>
    <source>
        <strain evidence="2 3">DSM 24984</strain>
    </source>
</reference>
<name>A0A4R1K6Z6_9BACT</name>
<organism evidence="2 3">
    <name type="scientific">Seleniivibrio woodruffii</name>
    <dbReference type="NCBI Taxonomy" id="1078050"/>
    <lineage>
        <taxon>Bacteria</taxon>
        <taxon>Pseudomonadati</taxon>
        <taxon>Deferribacterota</taxon>
        <taxon>Deferribacteres</taxon>
        <taxon>Deferribacterales</taxon>
        <taxon>Geovibrionaceae</taxon>
        <taxon>Seleniivibrio</taxon>
    </lineage>
</organism>
<dbReference type="Pfam" id="PF11146">
    <property type="entry name" value="DUF2905"/>
    <property type="match status" value="1"/>
</dbReference>
<dbReference type="AlphaFoldDB" id="A0A4R1K6Z6"/>
<gene>
    <name evidence="2" type="ORF">C8D98_2487</name>
</gene>
<dbReference type="PANTHER" id="PTHR36443:SF1">
    <property type="entry name" value="BSR5223 PROTEIN"/>
    <property type="match status" value="1"/>
</dbReference>
<evidence type="ECO:0000313" key="2">
    <source>
        <dbReference type="EMBL" id="TCK59553.1"/>
    </source>
</evidence>
<sequence length="75" mass="8180">MQTGDIARFLIYAGLIIAAAGAVMLLLSKFGGINLGKLPGDISIRRENFSFHFPIVSSIVISIVITVILNLFFRK</sequence>
<dbReference type="InterPro" id="IPR021320">
    <property type="entry name" value="DUF2905"/>
</dbReference>
<keyword evidence="1" id="KW-1133">Transmembrane helix</keyword>
<keyword evidence="1" id="KW-0812">Transmembrane</keyword>
<feature type="transmembrane region" description="Helical" evidence="1">
    <location>
        <begin position="51"/>
        <end position="73"/>
    </location>
</feature>
<feature type="transmembrane region" description="Helical" evidence="1">
    <location>
        <begin position="9"/>
        <end position="31"/>
    </location>
</feature>
<comment type="caution">
    <text evidence="2">The sequence shown here is derived from an EMBL/GenBank/DDBJ whole genome shotgun (WGS) entry which is preliminary data.</text>
</comment>
<dbReference type="PANTHER" id="PTHR36443">
    <property type="entry name" value="BSR5223 PROTEIN"/>
    <property type="match status" value="1"/>
</dbReference>